<evidence type="ECO:0000313" key="12">
    <source>
        <dbReference type="EMBL" id="RKG87799.1"/>
    </source>
</evidence>
<keyword evidence="2 8" id="KW-0813">Transport</keyword>
<dbReference type="Pfam" id="PF01618">
    <property type="entry name" value="MotA_ExbB"/>
    <property type="match status" value="1"/>
</dbReference>
<evidence type="ECO:0000256" key="8">
    <source>
        <dbReference type="RuleBase" id="RU004057"/>
    </source>
</evidence>
<feature type="compositionally biased region" description="Pro residues" evidence="9">
    <location>
        <begin position="220"/>
        <end position="243"/>
    </location>
</feature>
<accession>A0A3A8IW59</accession>
<keyword evidence="6 10" id="KW-1133">Transmembrane helix</keyword>
<dbReference type="InterPro" id="IPR050790">
    <property type="entry name" value="ExbB/TolQ_transport"/>
</dbReference>
<dbReference type="GO" id="GO:0005886">
    <property type="term" value="C:plasma membrane"/>
    <property type="evidence" value="ECO:0007669"/>
    <property type="project" value="UniProtKB-SubCell"/>
</dbReference>
<dbReference type="EMBL" id="RAVZ01000091">
    <property type="protein sequence ID" value="RKG87799.1"/>
    <property type="molecule type" value="Genomic_DNA"/>
</dbReference>
<organism evidence="12 13">
    <name type="scientific">Corallococcus terminator</name>
    <dbReference type="NCBI Taxonomy" id="2316733"/>
    <lineage>
        <taxon>Bacteria</taxon>
        <taxon>Pseudomonadati</taxon>
        <taxon>Myxococcota</taxon>
        <taxon>Myxococcia</taxon>
        <taxon>Myxococcales</taxon>
        <taxon>Cystobacterineae</taxon>
        <taxon>Myxococcaceae</taxon>
        <taxon>Corallococcus</taxon>
    </lineage>
</organism>
<comment type="caution">
    <text evidence="12">The sequence shown here is derived from an EMBL/GenBank/DDBJ whole genome shotgun (WGS) entry which is preliminary data.</text>
</comment>
<proteinExistence type="inferred from homology"/>
<feature type="transmembrane region" description="Helical" evidence="10">
    <location>
        <begin position="12"/>
        <end position="36"/>
    </location>
</feature>
<evidence type="ECO:0000256" key="7">
    <source>
        <dbReference type="ARBA" id="ARBA00023136"/>
    </source>
</evidence>
<feature type="transmembrane region" description="Helical" evidence="10">
    <location>
        <begin position="116"/>
        <end position="139"/>
    </location>
</feature>
<evidence type="ECO:0000256" key="2">
    <source>
        <dbReference type="ARBA" id="ARBA00022448"/>
    </source>
</evidence>
<feature type="region of interest" description="Disordered" evidence="9">
    <location>
        <begin position="217"/>
        <end position="243"/>
    </location>
</feature>
<reference evidence="13" key="1">
    <citation type="submission" date="2018-09" db="EMBL/GenBank/DDBJ databases">
        <authorList>
            <person name="Livingstone P.G."/>
            <person name="Whitworth D.E."/>
        </authorList>
    </citation>
    <scope>NUCLEOTIDE SEQUENCE [LARGE SCALE GENOMIC DNA]</scope>
    <source>
        <strain evidence="13">CA054A</strain>
    </source>
</reference>
<evidence type="ECO:0000256" key="4">
    <source>
        <dbReference type="ARBA" id="ARBA00022692"/>
    </source>
</evidence>
<sequence>MSLNDLLHYLRLGGVTLALLLGASVVALGVAIERLIALWGVSERSRNLGEIVHKHLLRGDVAAARTAAERSDAVAADIFLAGFDRWERSRASGGNGIESAVERERAQVGLKLRRNLWLLATIGSTTPFVGLFGTVAGIMRSFKDLGVDVEAGGTGGSAAVMTGISEALVATAVGILVAVQAMVFYNYFQARLSRVLVELRLLGDEFSELLKERATGVVLPEPPPSREPSTPPATRPDPQPASS</sequence>
<evidence type="ECO:0000313" key="13">
    <source>
        <dbReference type="Proteomes" id="UP000268094"/>
    </source>
</evidence>
<comment type="similarity">
    <text evidence="8">Belongs to the exbB/tolQ family.</text>
</comment>
<feature type="transmembrane region" description="Helical" evidence="10">
    <location>
        <begin position="167"/>
        <end position="188"/>
    </location>
</feature>
<dbReference type="Proteomes" id="UP000268094">
    <property type="component" value="Unassembled WGS sequence"/>
</dbReference>
<gene>
    <name evidence="12" type="ORF">D7V88_15305</name>
</gene>
<comment type="subcellular location">
    <subcellularLocation>
        <location evidence="1">Cell membrane</location>
        <topology evidence="1">Multi-pass membrane protein</topology>
    </subcellularLocation>
    <subcellularLocation>
        <location evidence="8">Membrane</location>
        <topology evidence="8">Multi-pass membrane protein</topology>
    </subcellularLocation>
</comment>
<evidence type="ECO:0000256" key="10">
    <source>
        <dbReference type="SAM" id="Phobius"/>
    </source>
</evidence>
<evidence type="ECO:0000256" key="1">
    <source>
        <dbReference type="ARBA" id="ARBA00004651"/>
    </source>
</evidence>
<feature type="domain" description="MotA/TolQ/ExbB proton channel" evidence="11">
    <location>
        <begin position="73"/>
        <end position="198"/>
    </location>
</feature>
<evidence type="ECO:0000256" key="6">
    <source>
        <dbReference type="ARBA" id="ARBA00022989"/>
    </source>
</evidence>
<dbReference type="RefSeq" id="WP_120541378.1">
    <property type="nucleotide sequence ID" value="NZ_RAVZ01000091.1"/>
</dbReference>
<evidence type="ECO:0000259" key="11">
    <source>
        <dbReference type="Pfam" id="PF01618"/>
    </source>
</evidence>
<dbReference type="AlphaFoldDB" id="A0A3A8IW59"/>
<evidence type="ECO:0000256" key="5">
    <source>
        <dbReference type="ARBA" id="ARBA00022927"/>
    </source>
</evidence>
<keyword evidence="5 8" id="KW-0653">Protein transport</keyword>
<name>A0A3A8IW59_9BACT</name>
<keyword evidence="13" id="KW-1185">Reference proteome</keyword>
<keyword evidence="3" id="KW-1003">Cell membrane</keyword>
<dbReference type="GO" id="GO:0017038">
    <property type="term" value="P:protein import"/>
    <property type="evidence" value="ECO:0007669"/>
    <property type="project" value="TreeGrafter"/>
</dbReference>
<evidence type="ECO:0000256" key="3">
    <source>
        <dbReference type="ARBA" id="ARBA00022475"/>
    </source>
</evidence>
<evidence type="ECO:0000256" key="9">
    <source>
        <dbReference type="SAM" id="MobiDB-lite"/>
    </source>
</evidence>
<protein>
    <submittedName>
        <fullName evidence="12">MotA/TolQ/ExbB proton channel family protein</fullName>
    </submittedName>
</protein>
<dbReference type="OrthoDB" id="9805133at2"/>
<dbReference type="PANTHER" id="PTHR30625:SF15">
    <property type="entry name" value="BIOPOLYMER TRANSPORT PROTEIN EXBB"/>
    <property type="match status" value="1"/>
</dbReference>
<dbReference type="InterPro" id="IPR002898">
    <property type="entry name" value="MotA_ExbB_proton_chnl"/>
</dbReference>
<dbReference type="PANTHER" id="PTHR30625">
    <property type="entry name" value="PROTEIN TOLQ"/>
    <property type="match status" value="1"/>
</dbReference>
<keyword evidence="4 10" id="KW-0812">Transmembrane</keyword>
<keyword evidence="7 10" id="KW-0472">Membrane</keyword>